<dbReference type="OrthoDB" id="2396288at2759"/>
<organism evidence="2 3">
    <name type="scientific">Glomus cerebriforme</name>
    <dbReference type="NCBI Taxonomy" id="658196"/>
    <lineage>
        <taxon>Eukaryota</taxon>
        <taxon>Fungi</taxon>
        <taxon>Fungi incertae sedis</taxon>
        <taxon>Mucoromycota</taxon>
        <taxon>Glomeromycotina</taxon>
        <taxon>Glomeromycetes</taxon>
        <taxon>Glomerales</taxon>
        <taxon>Glomeraceae</taxon>
        <taxon>Glomus</taxon>
    </lineage>
</organism>
<proteinExistence type="predicted"/>
<feature type="transmembrane region" description="Helical" evidence="1">
    <location>
        <begin position="63"/>
        <end position="82"/>
    </location>
</feature>
<accession>A0A397T2M0</accession>
<evidence type="ECO:0000256" key="1">
    <source>
        <dbReference type="SAM" id="Phobius"/>
    </source>
</evidence>
<evidence type="ECO:0000313" key="2">
    <source>
        <dbReference type="EMBL" id="RIA90327.1"/>
    </source>
</evidence>
<keyword evidence="1" id="KW-1133">Transmembrane helix</keyword>
<gene>
    <name evidence="2" type="ORF">C1645_823550</name>
</gene>
<dbReference type="AlphaFoldDB" id="A0A397T2M0"/>
<protein>
    <submittedName>
        <fullName evidence="2">Uncharacterized protein</fullName>
    </submittedName>
</protein>
<name>A0A397T2M0_9GLOM</name>
<sequence>MSHKFGYKNFVYFTDVILSIFWFVLSIIIVARVNNGSIIDSDNINHGVPDADRSLSLGKAITILSWFQFIIWTFTTVLLAHIRSRKWTKKDRNKRITIVSGHYDQDAKMLNTPAIIKEIDELVRNPQTVQTTKETSSKIPVLELNLSLTENTTTLYSLDPVSTPSNLEDDLYSRALFDYK</sequence>
<evidence type="ECO:0000313" key="3">
    <source>
        <dbReference type="Proteomes" id="UP000265703"/>
    </source>
</evidence>
<keyword evidence="1" id="KW-0472">Membrane</keyword>
<keyword evidence="3" id="KW-1185">Reference proteome</keyword>
<keyword evidence="1" id="KW-0812">Transmembrane</keyword>
<dbReference type="Proteomes" id="UP000265703">
    <property type="component" value="Unassembled WGS sequence"/>
</dbReference>
<reference evidence="2 3" key="1">
    <citation type="submission" date="2018-06" db="EMBL/GenBank/DDBJ databases">
        <title>Comparative genomics reveals the genomic features of Rhizophagus irregularis, R. cerebriforme, R. diaphanum and Gigaspora rosea, and their symbiotic lifestyle signature.</title>
        <authorList>
            <person name="Morin E."/>
            <person name="San Clemente H."/>
            <person name="Chen E.C.H."/>
            <person name="De La Providencia I."/>
            <person name="Hainaut M."/>
            <person name="Kuo A."/>
            <person name="Kohler A."/>
            <person name="Murat C."/>
            <person name="Tang N."/>
            <person name="Roy S."/>
            <person name="Loubradou J."/>
            <person name="Henrissat B."/>
            <person name="Grigoriev I.V."/>
            <person name="Corradi N."/>
            <person name="Roux C."/>
            <person name="Martin F.M."/>
        </authorList>
    </citation>
    <scope>NUCLEOTIDE SEQUENCE [LARGE SCALE GENOMIC DNA]</scope>
    <source>
        <strain evidence="2 3">DAOM 227022</strain>
    </source>
</reference>
<feature type="transmembrane region" description="Helical" evidence="1">
    <location>
        <begin position="12"/>
        <end position="33"/>
    </location>
</feature>
<dbReference type="EMBL" id="QKYT01000185">
    <property type="protein sequence ID" value="RIA90327.1"/>
    <property type="molecule type" value="Genomic_DNA"/>
</dbReference>
<comment type="caution">
    <text evidence="2">The sequence shown here is derived from an EMBL/GenBank/DDBJ whole genome shotgun (WGS) entry which is preliminary data.</text>
</comment>